<organism evidence="5 6">
    <name type="scientific">Caldibacillus thermoamylovorans</name>
    <dbReference type="NCBI Taxonomy" id="35841"/>
    <lineage>
        <taxon>Bacteria</taxon>
        <taxon>Bacillati</taxon>
        <taxon>Bacillota</taxon>
        <taxon>Bacilli</taxon>
        <taxon>Bacillales</taxon>
        <taxon>Bacillaceae</taxon>
        <taxon>Caldibacillus</taxon>
    </lineage>
</organism>
<dbReference type="EMBL" id="CCRF01000081">
    <property type="protein sequence ID" value="CEE02633.1"/>
    <property type="molecule type" value="Genomic_DNA"/>
</dbReference>
<reference evidence="5 6" key="1">
    <citation type="submission" date="2014-07" db="EMBL/GenBank/DDBJ databases">
        <authorList>
            <person name="Wibberg Daniel"/>
        </authorList>
    </citation>
    <scope>NUCLEOTIDE SEQUENCE [LARGE SCALE GENOMIC DNA]</scope>
</reference>
<evidence type="ECO:0000256" key="1">
    <source>
        <dbReference type="ARBA" id="ARBA00001933"/>
    </source>
</evidence>
<dbReference type="AlphaFoldDB" id="A0A090J1U6"/>
<protein>
    <recommendedName>
        <fullName evidence="7">Aspartate transaminase</fullName>
    </recommendedName>
</protein>
<evidence type="ECO:0000256" key="3">
    <source>
        <dbReference type="ARBA" id="ARBA00022679"/>
    </source>
</evidence>
<keyword evidence="2" id="KW-0032">Aminotransferase</keyword>
<name>A0A090J1U6_9BACI</name>
<dbReference type="InterPro" id="IPR015424">
    <property type="entry name" value="PyrdxlP-dep_Trfase"/>
</dbReference>
<dbReference type="Gene3D" id="3.90.1150.10">
    <property type="entry name" value="Aspartate Aminotransferase, domain 1"/>
    <property type="match status" value="1"/>
</dbReference>
<dbReference type="InterPro" id="IPR015422">
    <property type="entry name" value="PyrdxlP-dep_Trfase_small"/>
</dbReference>
<keyword evidence="4" id="KW-0663">Pyridoxal phosphate</keyword>
<proteinExistence type="predicted"/>
<dbReference type="SUPFAM" id="SSF53383">
    <property type="entry name" value="PLP-dependent transferases"/>
    <property type="match status" value="1"/>
</dbReference>
<dbReference type="Proteomes" id="UP000040576">
    <property type="component" value="Unassembled WGS sequence"/>
</dbReference>
<comment type="cofactor">
    <cofactor evidence="1">
        <name>pyridoxal 5'-phosphate</name>
        <dbReference type="ChEBI" id="CHEBI:597326"/>
    </cofactor>
</comment>
<dbReference type="RefSeq" id="WP_156103247.1">
    <property type="nucleotide sequence ID" value="NZ_CCRF01000081.1"/>
</dbReference>
<sequence>MDLALALLAKYFSDIASWNIPAGGFYIWLELRDGISTRKLFDLALQEGILINPGSIYDKNDQVHLRLSYSYASLADLEKGMIRLSELIKGLIG</sequence>
<keyword evidence="3" id="KW-0808">Transferase</keyword>
<keyword evidence="6" id="KW-1185">Reference proteome</keyword>
<gene>
    <name evidence="5" type="ORF">BT1A1_2842</name>
</gene>
<accession>A0A090J1U6</accession>
<dbReference type="PANTHER" id="PTHR42790:SF17">
    <property type="entry name" value="TRANSCRIPTIONAL REGULATOR, GNTR FAMILY"/>
    <property type="match status" value="1"/>
</dbReference>
<dbReference type="PANTHER" id="PTHR42790">
    <property type="entry name" value="AMINOTRANSFERASE"/>
    <property type="match status" value="1"/>
</dbReference>
<dbReference type="GO" id="GO:0008483">
    <property type="term" value="F:transaminase activity"/>
    <property type="evidence" value="ECO:0007669"/>
    <property type="project" value="UniProtKB-KW"/>
</dbReference>
<evidence type="ECO:0000256" key="2">
    <source>
        <dbReference type="ARBA" id="ARBA00022576"/>
    </source>
</evidence>
<evidence type="ECO:0008006" key="7">
    <source>
        <dbReference type="Google" id="ProtNLM"/>
    </source>
</evidence>
<evidence type="ECO:0000313" key="6">
    <source>
        <dbReference type="Proteomes" id="UP000040576"/>
    </source>
</evidence>
<dbReference type="InterPro" id="IPR050859">
    <property type="entry name" value="Class-I_PLP-dep_aminotransf"/>
</dbReference>
<evidence type="ECO:0000256" key="4">
    <source>
        <dbReference type="ARBA" id="ARBA00022898"/>
    </source>
</evidence>
<dbReference type="GO" id="GO:1901605">
    <property type="term" value="P:alpha-amino acid metabolic process"/>
    <property type="evidence" value="ECO:0007669"/>
    <property type="project" value="TreeGrafter"/>
</dbReference>
<evidence type="ECO:0000313" key="5">
    <source>
        <dbReference type="EMBL" id="CEE02633.1"/>
    </source>
</evidence>